<feature type="domain" description="3-hydroxyacyl-CoA dehydrogenase C-terminal" evidence="4">
    <location>
        <begin position="208"/>
        <end position="274"/>
    </location>
</feature>
<keyword evidence="3" id="KW-0560">Oxidoreductase</keyword>
<dbReference type="RefSeq" id="WP_109303698.1">
    <property type="nucleotide sequence ID" value="NZ_QFWG01000006.1"/>
</dbReference>
<dbReference type="Gene3D" id="1.10.1040.10">
    <property type="entry name" value="N-(1-d-carboxylethyl)-l-norvaline Dehydrogenase, domain 2"/>
    <property type="match status" value="1"/>
</dbReference>
<dbReference type="Pfam" id="PF00725">
    <property type="entry name" value="3HCDH"/>
    <property type="match status" value="1"/>
</dbReference>
<dbReference type="EMBL" id="QFWG01000006">
    <property type="protein sequence ID" value="PWI27683.1"/>
    <property type="molecule type" value="Genomic_DNA"/>
</dbReference>
<evidence type="ECO:0000256" key="3">
    <source>
        <dbReference type="ARBA" id="ARBA00023002"/>
    </source>
</evidence>
<dbReference type="InterPro" id="IPR006176">
    <property type="entry name" value="3-OHacyl-CoA_DH_NAD-bd"/>
</dbReference>
<evidence type="ECO:0000313" key="6">
    <source>
        <dbReference type="EMBL" id="PWI27683.1"/>
    </source>
</evidence>
<dbReference type="InterPro" id="IPR008927">
    <property type="entry name" value="6-PGluconate_DH-like_C_sf"/>
</dbReference>
<evidence type="ECO:0000256" key="1">
    <source>
        <dbReference type="ARBA" id="ARBA00005086"/>
    </source>
</evidence>
<organism evidence="6 7">
    <name type="scientific">Pseudoglutamicibacter cumminsii</name>
    <dbReference type="NCBI Taxonomy" id="156979"/>
    <lineage>
        <taxon>Bacteria</taxon>
        <taxon>Bacillati</taxon>
        <taxon>Actinomycetota</taxon>
        <taxon>Actinomycetes</taxon>
        <taxon>Micrococcales</taxon>
        <taxon>Micrococcaceae</taxon>
        <taxon>Pseudoglutamicibacter</taxon>
    </lineage>
</organism>
<dbReference type="PANTHER" id="PTHR48075:SF1">
    <property type="entry name" value="LAMBDA-CRYSTALLIN HOMOLOG"/>
    <property type="match status" value="1"/>
</dbReference>
<protein>
    <submittedName>
        <fullName evidence="6">3-hydroxyacyl-CoA dehydrogenase</fullName>
    </submittedName>
</protein>
<dbReference type="InterPro" id="IPR006108">
    <property type="entry name" value="3HC_DH_C"/>
</dbReference>
<dbReference type="Gene3D" id="3.40.50.720">
    <property type="entry name" value="NAD(P)-binding Rossmann-like Domain"/>
    <property type="match status" value="1"/>
</dbReference>
<feature type="domain" description="3-hydroxyacyl-CoA dehydrogenase NAD binding" evidence="5">
    <location>
        <begin position="26"/>
        <end position="205"/>
    </location>
</feature>
<evidence type="ECO:0000259" key="4">
    <source>
        <dbReference type="Pfam" id="PF00725"/>
    </source>
</evidence>
<comment type="similarity">
    <text evidence="2">Belongs to the 3-hydroxyacyl-CoA dehydrogenase family.</text>
</comment>
<dbReference type="InterPro" id="IPR036291">
    <property type="entry name" value="NAD(P)-bd_dom_sf"/>
</dbReference>
<keyword evidence="7" id="KW-1185">Reference proteome</keyword>
<dbReference type="Pfam" id="PF02737">
    <property type="entry name" value="3HCDH_N"/>
    <property type="match status" value="1"/>
</dbReference>
<gene>
    <name evidence="6" type="ORF">CAY35_05585</name>
</gene>
<reference evidence="6 7" key="1">
    <citation type="submission" date="2018-05" db="EMBL/GenBank/DDBJ databases">
        <title>Draft Genome Sequence of Arthrobacter cumminsii IME1328, Isolated from a Patient Who Suffered from Foot Ulcers in China.</title>
        <authorList>
            <person name="Li M."/>
            <person name="Jiang Z."/>
            <person name="Sun Q."/>
            <person name="Tong Y."/>
        </authorList>
    </citation>
    <scope>NUCLEOTIDE SEQUENCE [LARGE SCALE GENOMIC DNA]</scope>
    <source>
        <strain evidence="6 7">IME1328</strain>
    </source>
</reference>
<dbReference type="InterPro" id="IPR013328">
    <property type="entry name" value="6PGD_dom2"/>
</dbReference>
<evidence type="ECO:0000259" key="5">
    <source>
        <dbReference type="Pfam" id="PF02737"/>
    </source>
</evidence>
<name>A0ABX5L4P2_9MICC</name>
<comment type="pathway">
    <text evidence="1">Lipid metabolism; butanoate metabolism.</text>
</comment>
<dbReference type="NCBIfam" id="NF004783">
    <property type="entry name" value="PRK06129.1"/>
    <property type="match status" value="1"/>
</dbReference>
<sequence length="333" mass="36327">MTNDQHVCSTNASANAVSADAVSEGNIAVVGGGSIGVAFAVMFAQAGMRVSIFEPEEERRNAIPQEIRERGELLQKHDLFTGDIDALVEHVSTTDCLDEAVASAALVQECIPEKLEMKRSLFSELAQLISQACVVCSSTSFIPTSKSAAGTGIEEQTLVAHPGNPPYAIPVIELVPNPATSPAAVERARALYEQAGLSPVVLHKEIEGFLFNRLQGAVLREAYALVREGVADVDDIDKVVRDGLGRRWAFMGPFETVDLNTRGGIEAHAERMGPSYQRMEHDIGDRTPWTKDLVAEVARQRGELLSPSEWEQRVLWRDEQLLKQKSLNKPLGE</sequence>
<dbReference type="SUPFAM" id="SSF51735">
    <property type="entry name" value="NAD(P)-binding Rossmann-fold domains"/>
    <property type="match status" value="1"/>
</dbReference>
<proteinExistence type="inferred from homology"/>
<evidence type="ECO:0000313" key="7">
    <source>
        <dbReference type="Proteomes" id="UP000245514"/>
    </source>
</evidence>
<evidence type="ECO:0000256" key="2">
    <source>
        <dbReference type="ARBA" id="ARBA00009463"/>
    </source>
</evidence>
<dbReference type="InterPro" id="IPR006180">
    <property type="entry name" value="3-OHacyl-CoA_DH_CS"/>
</dbReference>
<dbReference type="PROSITE" id="PS00067">
    <property type="entry name" value="3HCDH"/>
    <property type="match status" value="1"/>
</dbReference>
<dbReference type="SUPFAM" id="SSF48179">
    <property type="entry name" value="6-phosphogluconate dehydrogenase C-terminal domain-like"/>
    <property type="match status" value="1"/>
</dbReference>
<comment type="caution">
    <text evidence="6">The sequence shown here is derived from an EMBL/GenBank/DDBJ whole genome shotgun (WGS) entry which is preliminary data.</text>
</comment>
<dbReference type="PANTHER" id="PTHR48075">
    <property type="entry name" value="3-HYDROXYACYL-COA DEHYDROGENASE FAMILY PROTEIN"/>
    <property type="match status" value="1"/>
</dbReference>
<accession>A0ABX5L4P2</accession>
<dbReference type="Proteomes" id="UP000245514">
    <property type="component" value="Unassembled WGS sequence"/>
</dbReference>